<evidence type="ECO:0000313" key="4">
    <source>
        <dbReference type="Proteomes" id="UP000039324"/>
    </source>
</evidence>
<keyword evidence="4" id="KW-1185">Reference proteome</keyword>
<dbReference type="EMBL" id="CDSF01000136">
    <property type="protein sequence ID" value="CEP03010.1"/>
    <property type="molecule type" value="Genomic_DNA"/>
</dbReference>
<dbReference type="Pfam" id="PF03269">
    <property type="entry name" value="DUF268"/>
    <property type="match status" value="1"/>
</dbReference>
<keyword evidence="3" id="KW-0496">Mitochondrion</keyword>
<accession>A0A0G4J608</accession>
<dbReference type="EMBL" id="OVEO01000013">
    <property type="protein sequence ID" value="SPR00270.1"/>
    <property type="molecule type" value="Genomic_DNA"/>
</dbReference>
<name>A0A0G4J608_PLABS</name>
<sequence length="374" mass="41666">MGADPKHHTWMRKAGLRSPLQRLLGRVLANKSTALSWVLFLVAAITICTSTLLVVRSRPAYLHQQADTEEHQGTSESYPGSPILESFLRRRSDTSCSLLQQQPLGDFPKVKPLSEPGFSFTSAWLKPEYPSGMTPPKSIPELYKEQFTLGGKIKISSWYFDQAYLGGTKDLPETRWTVETVNQYKKSTLRDTKYGSDGLNINTALRKYNEFVKDKRGVVIGSESPWVEAMALRAGSGPLLTVEFGKIISDHPMLSTMVPGEFTESFLNGEIEPFDFAISFSSLEHDGLGRYGDVVNPIGDLQSMTKALSYVKPGGLFFLGLMYNGDFKDEVVWNAHRMYGPVRLPHVMAGWHLADVIKGDTQHLLVLQNKNGCA</sequence>
<dbReference type="OMA" id="WHLADVI"/>
<dbReference type="Proteomes" id="UP000290189">
    <property type="component" value="Unassembled WGS sequence"/>
</dbReference>
<keyword evidence="1" id="KW-0472">Membrane</keyword>
<feature type="transmembrane region" description="Helical" evidence="1">
    <location>
        <begin position="34"/>
        <end position="55"/>
    </location>
</feature>
<gene>
    <name evidence="2" type="ORF">PBRA_009228</name>
    <name evidence="3" type="ORF">PLBR_LOCUS7485</name>
</gene>
<reference evidence="3 5" key="2">
    <citation type="submission" date="2018-03" db="EMBL/GenBank/DDBJ databases">
        <authorList>
            <person name="Fogelqvist J."/>
        </authorList>
    </citation>
    <scope>NUCLEOTIDE SEQUENCE [LARGE SCALE GENOMIC DNA]</scope>
</reference>
<dbReference type="Proteomes" id="UP000039324">
    <property type="component" value="Unassembled WGS sequence"/>
</dbReference>
<keyword evidence="1" id="KW-0812">Transmembrane</keyword>
<evidence type="ECO:0000313" key="5">
    <source>
        <dbReference type="Proteomes" id="UP000290189"/>
    </source>
</evidence>
<proteinExistence type="predicted"/>
<protein>
    <submittedName>
        <fullName evidence="2">Uncharacterized protein</fullName>
    </submittedName>
</protein>
<evidence type="ECO:0000256" key="1">
    <source>
        <dbReference type="SAM" id="Phobius"/>
    </source>
</evidence>
<dbReference type="InterPro" id="IPR004951">
    <property type="entry name" value="DUF268_CAE_spp"/>
</dbReference>
<evidence type="ECO:0000313" key="2">
    <source>
        <dbReference type="EMBL" id="CEP03010.1"/>
    </source>
</evidence>
<reference evidence="2 4" key="1">
    <citation type="submission" date="2015-02" db="EMBL/GenBank/DDBJ databases">
        <authorList>
            <person name="Chooi Y.-H."/>
        </authorList>
    </citation>
    <scope>NUCLEOTIDE SEQUENCE [LARGE SCALE GENOMIC DNA]</scope>
    <source>
        <strain evidence="2">E3</strain>
    </source>
</reference>
<keyword evidence="1" id="KW-1133">Transmembrane helix</keyword>
<geneLocation type="mitochondrion" evidence="3"/>
<dbReference type="OrthoDB" id="428346at2759"/>
<evidence type="ECO:0000313" key="3">
    <source>
        <dbReference type="EMBL" id="SPR00270.1"/>
    </source>
</evidence>
<organism evidence="2 4">
    <name type="scientific">Plasmodiophora brassicae</name>
    <name type="common">Clubroot disease agent</name>
    <dbReference type="NCBI Taxonomy" id="37360"/>
    <lineage>
        <taxon>Eukaryota</taxon>
        <taxon>Sar</taxon>
        <taxon>Rhizaria</taxon>
        <taxon>Endomyxa</taxon>
        <taxon>Phytomyxea</taxon>
        <taxon>Plasmodiophorida</taxon>
        <taxon>Plasmodiophoridae</taxon>
        <taxon>Plasmodiophora</taxon>
    </lineage>
</organism>
<dbReference type="AlphaFoldDB" id="A0A0G4J608"/>